<gene>
    <name evidence="1" type="ORF">VNO77_06013</name>
</gene>
<dbReference type="AlphaFoldDB" id="A0AAN9MZC9"/>
<keyword evidence="2" id="KW-1185">Reference proteome</keyword>
<organism evidence="1 2">
    <name type="scientific">Canavalia gladiata</name>
    <name type="common">Sword bean</name>
    <name type="synonym">Dolichos gladiatus</name>
    <dbReference type="NCBI Taxonomy" id="3824"/>
    <lineage>
        <taxon>Eukaryota</taxon>
        <taxon>Viridiplantae</taxon>
        <taxon>Streptophyta</taxon>
        <taxon>Embryophyta</taxon>
        <taxon>Tracheophyta</taxon>
        <taxon>Spermatophyta</taxon>
        <taxon>Magnoliopsida</taxon>
        <taxon>eudicotyledons</taxon>
        <taxon>Gunneridae</taxon>
        <taxon>Pentapetalae</taxon>
        <taxon>rosids</taxon>
        <taxon>fabids</taxon>
        <taxon>Fabales</taxon>
        <taxon>Fabaceae</taxon>
        <taxon>Papilionoideae</taxon>
        <taxon>50 kb inversion clade</taxon>
        <taxon>NPAAA clade</taxon>
        <taxon>indigoferoid/millettioid clade</taxon>
        <taxon>Phaseoleae</taxon>
        <taxon>Canavalia</taxon>
    </lineage>
</organism>
<evidence type="ECO:0000313" key="1">
    <source>
        <dbReference type="EMBL" id="KAK7363854.1"/>
    </source>
</evidence>
<dbReference type="Proteomes" id="UP001367508">
    <property type="component" value="Unassembled WGS sequence"/>
</dbReference>
<sequence length="195" mass="22786">MVFRLMQVAACVPRYMARSMGHILHLETPIEMVEINKHALEQLNNTPFVIMNIVHFQPKKETRRLLERGETEFNASELVIRMNSAFCKRYILVNRRLHIGEVYCLAPYLTQSVEPLGPYRTTDNRNVKTRKVKIMMTKEQLQLLLTGAVNFQTKSIVACFRENSGLQGCPKSPFSKQKKSEKKWFTVRVCLRRRL</sequence>
<accession>A0AAN9MZC9</accession>
<evidence type="ECO:0000313" key="2">
    <source>
        <dbReference type="Proteomes" id="UP001367508"/>
    </source>
</evidence>
<reference evidence="1 2" key="1">
    <citation type="submission" date="2024-01" db="EMBL/GenBank/DDBJ databases">
        <title>The genomes of 5 underutilized Papilionoideae crops provide insights into root nodulation and disease resistanc.</title>
        <authorList>
            <person name="Jiang F."/>
        </authorList>
    </citation>
    <scope>NUCLEOTIDE SEQUENCE [LARGE SCALE GENOMIC DNA]</scope>
    <source>
        <strain evidence="1">LVBAO_FW01</strain>
        <tissue evidence="1">Leaves</tissue>
    </source>
</reference>
<proteinExistence type="predicted"/>
<name>A0AAN9MZC9_CANGL</name>
<comment type="caution">
    <text evidence="1">The sequence shown here is derived from an EMBL/GenBank/DDBJ whole genome shotgun (WGS) entry which is preliminary data.</text>
</comment>
<dbReference type="EMBL" id="JAYMYQ010000001">
    <property type="protein sequence ID" value="KAK7363854.1"/>
    <property type="molecule type" value="Genomic_DNA"/>
</dbReference>
<protein>
    <submittedName>
        <fullName evidence="1">Uncharacterized protein</fullName>
    </submittedName>
</protein>